<dbReference type="GO" id="GO:0016787">
    <property type="term" value="F:hydrolase activity"/>
    <property type="evidence" value="ECO:0007669"/>
    <property type="project" value="UniProtKB-KW"/>
</dbReference>
<dbReference type="InterPro" id="IPR037027">
    <property type="entry name" value="YqgF/RNaseH-like_dom_sf"/>
</dbReference>
<keyword evidence="7" id="KW-1185">Reference proteome</keyword>
<protein>
    <submittedName>
        <fullName evidence="6">Holliday junction resolvase</fullName>
    </submittedName>
</protein>
<dbReference type="SMART" id="SM00732">
    <property type="entry name" value="YqgFc"/>
    <property type="match status" value="1"/>
</dbReference>
<reference evidence="6 7" key="1">
    <citation type="journal article" date="2011" name="Genome Biol. Evol.">
        <title>Comparative whole genome sequence analysis of the carcinogenic bacterial model pathogen Helicobacter felis.</title>
        <authorList>
            <person name="Arnold I.C."/>
            <person name="Zigova Z."/>
            <person name="Holden M."/>
            <person name="Lawley T.D."/>
            <person name="Rad R."/>
            <person name="Dougan G."/>
            <person name="Falkow S."/>
            <person name="Bentley S.D."/>
            <person name="Muller A."/>
        </authorList>
    </citation>
    <scope>NUCLEOTIDE SEQUENCE [LARGE SCALE GENOMIC DNA]</scope>
    <source>
        <strain evidence="7">ATCC 49179 / CCUG 28539 / NCTC 12436 / CS1</strain>
    </source>
</reference>
<dbReference type="Proteomes" id="UP000007934">
    <property type="component" value="Chromosome"/>
</dbReference>
<evidence type="ECO:0000259" key="5">
    <source>
        <dbReference type="SMART" id="SM00732"/>
    </source>
</evidence>
<dbReference type="InterPro" id="IPR012337">
    <property type="entry name" value="RNaseH-like_sf"/>
</dbReference>
<dbReference type="Pfam" id="PF03652">
    <property type="entry name" value="RuvX"/>
    <property type="match status" value="1"/>
</dbReference>
<dbReference type="GO" id="GO:0000967">
    <property type="term" value="P:rRNA 5'-end processing"/>
    <property type="evidence" value="ECO:0007669"/>
    <property type="project" value="TreeGrafter"/>
</dbReference>
<evidence type="ECO:0000256" key="4">
    <source>
        <dbReference type="ARBA" id="ARBA00022801"/>
    </source>
</evidence>
<accession>E7ADB5</accession>
<organism evidence="6 7">
    <name type="scientific">Helicobacter felis (strain ATCC 49179 / CCUG 28539 / NCTC 12436 / CS1)</name>
    <dbReference type="NCBI Taxonomy" id="936155"/>
    <lineage>
        <taxon>Bacteria</taxon>
        <taxon>Pseudomonadati</taxon>
        <taxon>Campylobacterota</taxon>
        <taxon>Epsilonproteobacteria</taxon>
        <taxon>Campylobacterales</taxon>
        <taxon>Helicobacteraceae</taxon>
        <taxon>Helicobacter</taxon>
    </lineage>
</organism>
<keyword evidence="3" id="KW-0540">Nuclease</keyword>
<dbReference type="NCBIfam" id="TIGR00250">
    <property type="entry name" value="RNAse_H_YqgF"/>
    <property type="match status" value="1"/>
</dbReference>
<dbReference type="PANTHER" id="PTHR33317">
    <property type="entry name" value="POLYNUCLEOTIDYL TRANSFERASE, RIBONUCLEASE H-LIKE SUPERFAMILY PROTEIN"/>
    <property type="match status" value="1"/>
</dbReference>
<name>E7ADB5_HELFC</name>
<dbReference type="InterPro" id="IPR006641">
    <property type="entry name" value="YqgF/RNaseH-like_dom"/>
</dbReference>
<proteinExistence type="predicted"/>
<dbReference type="EMBL" id="FQ670179">
    <property type="protein sequence ID" value="CBY83172.1"/>
    <property type="molecule type" value="Genomic_DNA"/>
</dbReference>
<dbReference type="FunFam" id="3.30.420.140:FF:000013">
    <property type="entry name" value="Putative pre-16S rRNA nuclease"/>
    <property type="match status" value="1"/>
</dbReference>
<dbReference type="Gene3D" id="3.30.420.140">
    <property type="entry name" value="YqgF/RNase H-like domain"/>
    <property type="match status" value="1"/>
</dbReference>
<evidence type="ECO:0000256" key="1">
    <source>
        <dbReference type="ARBA" id="ARBA00022490"/>
    </source>
</evidence>
<evidence type="ECO:0000313" key="7">
    <source>
        <dbReference type="Proteomes" id="UP000007934"/>
    </source>
</evidence>
<sequence length="127" mass="14438">MVGCDVGLKRIGLALYTQETILPMPAILRHNRDQARHDLKIFLENKRAVGLVVGLPNACYTDTRARVQHFIEGLDFAPIFYVDEDDSSAQAQERIFHLPYKQRQKARKNGILDSLAACILLERYLGL</sequence>
<dbReference type="SUPFAM" id="SSF53098">
    <property type="entry name" value="Ribonuclease H-like"/>
    <property type="match status" value="1"/>
</dbReference>
<dbReference type="KEGG" id="hfe:HFELIS_10880"/>
<dbReference type="STRING" id="936155.HFELIS_10880"/>
<keyword evidence="4" id="KW-0378">Hydrolase</keyword>
<dbReference type="AlphaFoldDB" id="E7ADB5"/>
<dbReference type="eggNOG" id="COG0816">
    <property type="taxonomic scope" value="Bacteria"/>
</dbReference>
<dbReference type="PANTHER" id="PTHR33317:SF4">
    <property type="entry name" value="POLYNUCLEOTIDYL TRANSFERASE, RIBONUCLEASE H-LIKE SUPERFAMILY PROTEIN"/>
    <property type="match status" value="1"/>
</dbReference>
<dbReference type="InterPro" id="IPR005227">
    <property type="entry name" value="YqgF"/>
</dbReference>
<keyword evidence="2" id="KW-0690">Ribosome biogenesis</keyword>
<dbReference type="GO" id="GO:0004518">
    <property type="term" value="F:nuclease activity"/>
    <property type="evidence" value="ECO:0007669"/>
    <property type="project" value="UniProtKB-KW"/>
</dbReference>
<feature type="domain" description="YqgF/RNase H-like" evidence="5">
    <location>
        <begin position="1"/>
        <end position="91"/>
    </location>
</feature>
<evidence type="ECO:0000313" key="6">
    <source>
        <dbReference type="EMBL" id="CBY83172.1"/>
    </source>
</evidence>
<dbReference type="HOGENOM" id="CLU_098240_2_2_7"/>
<dbReference type="GO" id="GO:0005829">
    <property type="term" value="C:cytosol"/>
    <property type="evidence" value="ECO:0007669"/>
    <property type="project" value="TreeGrafter"/>
</dbReference>
<evidence type="ECO:0000256" key="2">
    <source>
        <dbReference type="ARBA" id="ARBA00022517"/>
    </source>
</evidence>
<gene>
    <name evidence="6" type="ordered locus">Hfelis_10880</name>
</gene>
<keyword evidence="1" id="KW-0963">Cytoplasm</keyword>
<dbReference type="CDD" id="cd16964">
    <property type="entry name" value="YqgF"/>
    <property type="match status" value="1"/>
</dbReference>
<evidence type="ECO:0000256" key="3">
    <source>
        <dbReference type="ARBA" id="ARBA00022722"/>
    </source>
</evidence>